<organism evidence="2 3">
    <name type="scientific">Pseudooceanicola sediminis</name>
    <dbReference type="NCBI Taxonomy" id="2211117"/>
    <lineage>
        <taxon>Bacteria</taxon>
        <taxon>Pseudomonadati</taxon>
        <taxon>Pseudomonadota</taxon>
        <taxon>Alphaproteobacteria</taxon>
        <taxon>Rhodobacterales</taxon>
        <taxon>Paracoccaceae</taxon>
        <taxon>Pseudooceanicola</taxon>
    </lineage>
</organism>
<dbReference type="EMBL" id="QWJJ01000021">
    <property type="protein sequence ID" value="RII37128.1"/>
    <property type="molecule type" value="Genomic_DNA"/>
</dbReference>
<proteinExistence type="predicted"/>
<dbReference type="Pfam" id="PF04230">
    <property type="entry name" value="PS_pyruv_trans"/>
    <property type="match status" value="1"/>
</dbReference>
<dbReference type="OrthoDB" id="1814359at2"/>
<comment type="caution">
    <text evidence="2">The sequence shown here is derived from an EMBL/GenBank/DDBJ whole genome shotgun (WGS) entry which is preliminary data.</text>
</comment>
<name>A0A399IVF1_9RHOB</name>
<evidence type="ECO:0000313" key="3">
    <source>
        <dbReference type="Proteomes" id="UP000265848"/>
    </source>
</evidence>
<evidence type="ECO:0000259" key="1">
    <source>
        <dbReference type="Pfam" id="PF04230"/>
    </source>
</evidence>
<reference evidence="2 3" key="1">
    <citation type="submission" date="2018-08" db="EMBL/GenBank/DDBJ databases">
        <title>Pseudooceanicola sediminis CY03 in the family Rhodobacteracea.</title>
        <authorList>
            <person name="Zhang Y.-J."/>
        </authorList>
    </citation>
    <scope>NUCLEOTIDE SEQUENCE [LARGE SCALE GENOMIC DNA]</scope>
    <source>
        <strain evidence="2 3">CY03</strain>
    </source>
</reference>
<dbReference type="Proteomes" id="UP000265848">
    <property type="component" value="Unassembled WGS sequence"/>
</dbReference>
<protein>
    <recommendedName>
        <fullName evidence="1">Polysaccharide pyruvyl transferase domain-containing protein</fullName>
    </recommendedName>
</protein>
<keyword evidence="3" id="KW-1185">Reference proteome</keyword>
<evidence type="ECO:0000313" key="2">
    <source>
        <dbReference type="EMBL" id="RII37128.1"/>
    </source>
</evidence>
<sequence>MKRIVSALLPPALRNRIHAYRARKNWDEVLNNWAQAAAQGKAATLSQKRGRILIFPSDLDAITGALGDDAMITATVDMFRTVHPDLAVDMFCSAGASEIVRAKGFTPVILPPMKDFPQAMADRFKGAPYDAMIALGADIMDGYYSVTSTARILIAADLAVRNGIPATILGCSFNDKPAPALAAVYGRLDKRVDLNMRDEISFDRVRAFAPVTPRLVADSAFTLAPGHADPEAVAWVEAQRAAQRSVVGVNVHPMLIKGATEADVEKIVAASVTALRDVSGRQPVSWLMLPHDYRGSDGDATCLRPIFDRLKAAGLTNLHYLDGEHRAADLKAVAGHLDGVITGRMHLAIAALGKGVPVLSLTYQDKFEGLYRHFGLPRSLLLPPAIFDTPDALASNMEDFVTALPDLTGIVAEAKPKVLDLARENYTRYTAQETV</sequence>
<accession>A0A399IVF1</accession>
<feature type="domain" description="Polysaccharide pyruvyl transferase" evidence="1">
    <location>
        <begin position="66"/>
        <end position="364"/>
    </location>
</feature>
<dbReference type="RefSeq" id="WP_119400585.1">
    <property type="nucleotide sequence ID" value="NZ_QWJJ01000021.1"/>
</dbReference>
<dbReference type="PANTHER" id="PTHR36836">
    <property type="entry name" value="COLANIC ACID BIOSYNTHESIS PROTEIN WCAK"/>
    <property type="match status" value="1"/>
</dbReference>
<dbReference type="SUPFAM" id="SSF53756">
    <property type="entry name" value="UDP-Glycosyltransferase/glycogen phosphorylase"/>
    <property type="match status" value="1"/>
</dbReference>
<dbReference type="PANTHER" id="PTHR36836:SF1">
    <property type="entry name" value="COLANIC ACID BIOSYNTHESIS PROTEIN WCAK"/>
    <property type="match status" value="1"/>
</dbReference>
<gene>
    <name evidence="2" type="ORF">DL237_18770</name>
</gene>
<dbReference type="InterPro" id="IPR007345">
    <property type="entry name" value="Polysacch_pyruvyl_Trfase"/>
</dbReference>
<dbReference type="AlphaFoldDB" id="A0A399IVF1"/>